<keyword evidence="2" id="KW-0238">DNA-binding</keyword>
<evidence type="ECO:0000256" key="1">
    <source>
        <dbReference type="ARBA" id="ARBA00023015"/>
    </source>
</evidence>
<protein>
    <submittedName>
        <fullName evidence="5">MerR family transcriptional regulator</fullName>
    </submittedName>
</protein>
<dbReference type="GO" id="GO:0003677">
    <property type="term" value="F:DNA binding"/>
    <property type="evidence" value="ECO:0007669"/>
    <property type="project" value="UniProtKB-KW"/>
</dbReference>
<evidence type="ECO:0000256" key="2">
    <source>
        <dbReference type="ARBA" id="ARBA00023125"/>
    </source>
</evidence>
<gene>
    <name evidence="5" type="ORF">DCD74_11680</name>
</gene>
<evidence type="ECO:0000313" key="5">
    <source>
        <dbReference type="EMBL" id="AXA85633.1"/>
    </source>
</evidence>
<dbReference type="PRINTS" id="PR00040">
    <property type="entry name" value="HTHMERR"/>
</dbReference>
<dbReference type="SUPFAM" id="SSF46955">
    <property type="entry name" value="Putative DNA-binding domain"/>
    <property type="match status" value="1"/>
</dbReference>
<dbReference type="OrthoDB" id="9808480at2"/>
<dbReference type="InterPro" id="IPR047057">
    <property type="entry name" value="MerR_fam"/>
</dbReference>
<organism evidence="5 6">
    <name type="scientific">Solilutibacter oculi</name>
    <dbReference type="NCBI Taxonomy" id="2698682"/>
    <lineage>
        <taxon>Bacteria</taxon>
        <taxon>Pseudomonadati</taxon>
        <taxon>Pseudomonadota</taxon>
        <taxon>Gammaproteobacteria</taxon>
        <taxon>Lysobacterales</taxon>
        <taxon>Lysobacteraceae</taxon>
        <taxon>Solilutibacter</taxon>
    </lineage>
</organism>
<feature type="domain" description="HTH merR-type" evidence="4">
    <location>
        <begin position="1"/>
        <end position="69"/>
    </location>
</feature>
<dbReference type="SMART" id="SM00422">
    <property type="entry name" value="HTH_MERR"/>
    <property type="match status" value="1"/>
</dbReference>
<sequence length="133" mass="15113">MKIGEVSASSGCHIETIRYYERIGLMTAPDRTASGYRQYRDADIDRLRFITRGRALGFSLEELKSLLRLAEESQLSCSDVDRLARIHLVDIQRRLADLQRMERELQRTIESCSGRERASCSILGALKADTSSM</sequence>
<dbReference type="GO" id="GO:0003700">
    <property type="term" value="F:DNA-binding transcription factor activity"/>
    <property type="evidence" value="ECO:0007669"/>
    <property type="project" value="InterPro"/>
</dbReference>
<dbReference type="PROSITE" id="PS00552">
    <property type="entry name" value="HTH_MERR_1"/>
    <property type="match status" value="1"/>
</dbReference>
<evidence type="ECO:0000259" key="4">
    <source>
        <dbReference type="PROSITE" id="PS50937"/>
    </source>
</evidence>
<dbReference type="Gene3D" id="1.10.1660.10">
    <property type="match status" value="1"/>
</dbReference>
<dbReference type="PANTHER" id="PTHR30204:SF94">
    <property type="entry name" value="HEAVY METAL-DEPENDENT TRANSCRIPTIONAL REGULATOR HI_0293-RELATED"/>
    <property type="match status" value="1"/>
</dbReference>
<dbReference type="CDD" id="cd04785">
    <property type="entry name" value="HTH_CadR-PbrR-like"/>
    <property type="match status" value="1"/>
</dbReference>
<dbReference type="AlphaFoldDB" id="A0A344J9C3"/>
<keyword evidence="1" id="KW-0805">Transcription regulation</keyword>
<accession>A0A344J9C3</accession>
<proteinExistence type="predicted"/>
<reference evidence="6" key="1">
    <citation type="submission" date="2018-05" db="EMBL/GenBank/DDBJ databases">
        <title>Luteimonas pekinense sp. nov., isolated from human Meibomian gland secretions, Beijing, China.</title>
        <authorList>
            <person name="Wen T."/>
            <person name="Bai H."/>
            <person name="Lv H."/>
        </authorList>
    </citation>
    <scope>NUCLEOTIDE SEQUENCE [LARGE SCALE GENOMIC DNA]</scope>
    <source>
        <strain evidence="6">83-4</strain>
    </source>
</reference>
<name>A0A344J9C3_9GAMM</name>
<evidence type="ECO:0000256" key="3">
    <source>
        <dbReference type="ARBA" id="ARBA00023163"/>
    </source>
</evidence>
<dbReference type="PANTHER" id="PTHR30204">
    <property type="entry name" value="REDOX-CYCLING DRUG-SENSING TRANSCRIPTIONAL ACTIVATOR SOXR"/>
    <property type="match status" value="1"/>
</dbReference>
<keyword evidence="6" id="KW-1185">Reference proteome</keyword>
<keyword evidence="3" id="KW-0804">Transcription</keyword>
<dbReference type="PROSITE" id="PS50937">
    <property type="entry name" value="HTH_MERR_2"/>
    <property type="match status" value="1"/>
</dbReference>
<dbReference type="InterPro" id="IPR009061">
    <property type="entry name" value="DNA-bd_dom_put_sf"/>
</dbReference>
<dbReference type="KEGG" id="lue:DCD74_11680"/>
<dbReference type="Proteomes" id="UP000251842">
    <property type="component" value="Chromosome"/>
</dbReference>
<evidence type="ECO:0000313" key="6">
    <source>
        <dbReference type="Proteomes" id="UP000251842"/>
    </source>
</evidence>
<dbReference type="RefSeq" id="WP_112927834.1">
    <property type="nucleotide sequence ID" value="NZ_CP029556.1"/>
</dbReference>
<dbReference type="EMBL" id="CP029556">
    <property type="protein sequence ID" value="AXA85633.1"/>
    <property type="molecule type" value="Genomic_DNA"/>
</dbReference>
<dbReference type="Pfam" id="PF13411">
    <property type="entry name" value="MerR_1"/>
    <property type="match status" value="1"/>
</dbReference>
<dbReference type="InterPro" id="IPR000551">
    <property type="entry name" value="MerR-type_HTH_dom"/>
</dbReference>